<protein>
    <submittedName>
        <fullName evidence="6">T9SS type A sorting domain-containing protein</fullName>
    </submittedName>
</protein>
<feature type="signal peptide" evidence="4">
    <location>
        <begin position="1"/>
        <end position="18"/>
    </location>
</feature>
<organism evidence="6 7">
    <name type="scientific">Dokdonia ponticola</name>
    <dbReference type="NCBI Taxonomy" id="2041041"/>
    <lineage>
        <taxon>Bacteria</taxon>
        <taxon>Pseudomonadati</taxon>
        <taxon>Bacteroidota</taxon>
        <taxon>Flavobacteriia</taxon>
        <taxon>Flavobacteriales</taxon>
        <taxon>Flavobacteriaceae</taxon>
        <taxon>Dokdonia</taxon>
    </lineage>
</organism>
<sequence length="396" mass="44572">MRVLLFCFLLFYSFINYAQDAWTQLNDFPFEAYSNSSFVIEGEAYVAVREGINQSNSPSSLYKYTSSNDSWEFVAAFPSSVLFLADPFVIDDRVFFIGLSSNDDISELWEFGIVASTWEQRTGYPFVDSALFGYHATAFTISGLGYVIGITEQEDISNFASYDPETDSWTERAPFLGPNEGSNVGFVLDSNGYILFGSKFKSFHNDLWKYDPITDQWEQKESIPENFLFDPAVFVIQDQAYVGLGLLDLGILNTIFRRYNPINDSWEAIESPQFQSGTPFGFTINDIGYVGVGYDDPFAPNTSPSNEIWRLDPELLSVTDVNTTEISLYPNPATDVMFIESALPIQQITVYNVLGQAILTERIQNNQLDVSSLSKGIYLVKLTSDAGIFTQRLVKD</sequence>
<evidence type="ECO:0000256" key="1">
    <source>
        <dbReference type="ARBA" id="ARBA00022441"/>
    </source>
</evidence>
<keyword evidence="1" id="KW-0880">Kelch repeat</keyword>
<dbReference type="Proteomes" id="UP001596043">
    <property type="component" value="Unassembled WGS sequence"/>
</dbReference>
<dbReference type="RefSeq" id="WP_379976701.1">
    <property type="nucleotide sequence ID" value="NZ_JBHSFV010000001.1"/>
</dbReference>
<accession>A0ABV9HQN8</accession>
<dbReference type="Pfam" id="PF18962">
    <property type="entry name" value="Por_Secre_tail"/>
    <property type="match status" value="1"/>
</dbReference>
<evidence type="ECO:0000259" key="5">
    <source>
        <dbReference type="Pfam" id="PF18962"/>
    </source>
</evidence>
<dbReference type="PANTHER" id="PTHR45632">
    <property type="entry name" value="LD33804P"/>
    <property type="match status" value="1"/>
</dbReference>
<dbReference type="NCBIfam" id="TIGR04183">
    <property type="entry name" value="Por_Secre_tail"/>
    <property type="match status" value="1"/>
</dbReference>
<reference evidence="7" key="1">
    <citation type="journal article" date="2019" name="Int. J. Syst. Evol. Microbiol.">
        <title>The Global Catalogue of Microorganisms (GCM) 10K type strain sequencing project: providing services to taxonomists for standard genome sequencing and annotation.</title>
        <authorList>
            <consortium name="The Broad Institute Genomics Platform"/>
            <consortium name="The Broad Institute Genome Sequencing Center for Infectious Disease"/>
            <person name="Wu L."/>
            <person name="Ma J."/>
        </authorList>
    </citation>
    <scope>NUCLEOTIDE SEQUENCE [LARGE SCALE GENOMIC DNA]</scope>
    <source>
        <strain evidence="7">YJ-61-S</strain>
    </source>
</reference>
<dbReference type="InterPro" id="IPR026444">
    <property type="entry name" value="Secre_tail"/>
</dbReference>
<comment type="caution">
    <text evidence="6">The sequence shown here is derived from an EMBL/GenBank/DDBJ whole genome shotgun (WGS) entry which is preliminary data.</text>
</comment>
<evidence type="ECO:0000256" key="4">
    <source>
        <dbReference type="SAM" id="SignalP"/>
    </source>
</evidence>
<name>A0ABV9HQN8_9FLAO</name>
<keyword evidence="2 4" id="KW-0732">Signal</keyword>
<keyword evidence="7" id="KW-1185">Reference proteome</keyword>
<evidence type="ECO:0000256" key="3">
    <source>
        <dbReference type="ARBA" id="ARBA00022737"/>
    </source>
</evidence>
<gene>
    <name evidence="6" type="ORF">ACFO3O_01175</name>
</gene>
<dbReference type="SUPFAM" id="SSF117281">
    <property type="entry name" value="Kelch motif"/>
    <property type="match status" value="2"/>
</dbReference>
<feature type="domain" description="Secretion system C-terminal sorting" evidence="5">
    <location>
        <begin position="328"/>
        <end position="393"/>
    </location>
</feature>
<evidence type="ECO:0000313" key="7">
    <source>
        <dbReference type="Proteomes" id="UP001596043"/>
    </source>
</evidence>
<keyword evidence="3" id="KW-0677">Repeat</keyword>
<dbReference type="Gene3D" id="2.120.10.80">
    <property type="entry name" value="Kelch-type beta propeller"/>
    <property type="match status" value="1"/>
</dbReference>
<evidence type="ECO:0000313" key="6">
    <source>
        <dbReference type="EMBL" id="MFC4632501.1"/>
    </source>
</evidence>
<evidence type="ECO:0000256" key="2">
    <source>
        <dbReference type="ARBA" id="ARBA00022729"/>
    </source>
</evidence>
<dbReference type="EMBL" id="JBHSFV010000001">
    <property type="protein sequence ID" value="MFC4632501.1"/>
    <property type="molecule type" value="Genomic_DNA"/>
</dbReference>
<proteinExistence type="predicted"/>
<feature type="chain" id="PRO_5046359862" evidence="4">
    <location>
        <begin position="19"/>
        <end position="396"/>
    </location>
</feature>
<dbReference type="InterPro" id="IPR015915">
    <property type="entry name" value="Kelch-typ_b-propeller"/>
</dbReference>
<dbReference type="PANTHER" id="PTHR45632:SF3">
    <property type="entry name" value="KELCH-LIKE PROTEIN 32"/>
    <property type="match status" value="1"/>
</dbReference>